<gene>
    <name evidence="1" type="ORF">A1OE_182</name>
</gene>
<dbReference type="HOGENOM" id="CLU_3341650_0_0_5"/>
<proteinExistence type="predicted"/>
<dbReference type="Proteomes" id="UP000010077">
    <property type="component" value="Chromosome"/>
</dbReference>
<organism evidence="1 2">
    <name type="scientific">Candidatus Endolissoclinum faulkneri L2</name>
    <dbReference type="NCBI Taxonomy" id="1193729"/>
    <lineage>
        <taxon>Bacteria</taxon>
        <taxon>Pseudomonadati</taxon>
        <taxon>Pseudomonadota</taxon>
        <taxon>Alphaproteobacteria</taxon>
        <taxon>Rhodospirillales</taxon>
        <taxon>Rhodospirillaceae</taxon>
        <taxon>Candidatus Endolissoclinum</taxon>
    </lineage>
</organism>
<protein>
    <submittedName>
        <fullName evidence="1">Uncharacterized protein</fullName>
    </submittedName>
</protein>
<evidence type="ECO:0000313" key="1">
    <source>
        <dbReference type="EMBL" id="AFX98384.1"/>
    </source>
</evidence>
<dbReference type="KEGG" id="thal:A1OE_182"/>
<keyword evidence="2" id="KW-1185">Reference proteome</keyword>
<name>K7YP78_9PROT</name>
<accession>K7YP78</accession>
<evidence type="ECO:0000313" key="2">
    <source>
        <dbReference type="Proteomes" id="UP000010077"/>
    </source>
</evidence>
<reference evidence="1 2" key="1">
    <citation type="journal article" date="2012" name="Proc. Natl. Acad. Sci. U.S.A.">
        <title>Genome streamlining and chemical defense in a coral reef symbiosis.</title>
        <authorList>
            <person name="Kwan J.C."/>
            <person name="Donia M.S."/>
            <person name="Han A.W."/>
            <person name="Hirose E."/>
            <person name="Haygood M.G."/>
            <person name="Schmidt E.W."/>
        </authorList>
    </citation>
    <scope>NUCLEOTIDE SEQUENCE [LARGE SCALE GENOMIC DNA]</scope>
    <source>
        <strain evidence="1 2">L2</strain>
    </source>
</reference>
<sequence>MTVYLANANTNNFLIENKRCYIIIQRCSIIFILRLFC</sequence>
<dbReference type="AlphaFoldDB" id="K7YP78"/>
<dbReference type="EMBL" id="CP003539">
    <property type="protein sequence ID" value="AFX98384.1"/>
    <property type="molecule type" value="Genomic_DNA"/>
</dbReference>